<proteinExistence type="predicted"/>
<protein>
    <submittedName>
        <fullName evidence="1">Uncharacterized protein</fullName>
    </submittedName>
</protein>
<dbReference type="PANTHER" id="PTHR12112">
    <property type="entry name" value="BNIP - RELATED"/>
    <property type="match status" value="1"/>
</dbReference>
<dbReference type="InterPro" id="IPR038763">
    <property type="entry name" value="DHH_sf"/>
</dbReference>
<organism evidence="1 2">
    <name type="scientific">Salvator merianae</name>
    <name type="common">Argentine black and white tegu</name>
    <name type="synonym">Tupinambis merianae</name>
    <dbReference type="NCBI Taxonomy" id="96440"/>
    <lineage>
        <taxon>Eukaryota</taxon>
        <taxon>Metazoa</taxon>
        <taxon>Chordata</taxon>
        <taxon>Craniata</taxon>
        <taxon>Vertebrata</taxon>
        <taxon>Euteleostomi</taxon>
        <taxon>Lepidosauria</taxon>
        <taxon>Squamata</taxon>
        <taxon>Bifurcata</taxon>
        <taxon>Unidentata</taxon>
        <taxon>Episquamata</taxon>
        <taxon>Laterata</taxon>
        <taxon>Teiioidea</taxon>
        <taxon>Teiidae</taxon>
        <taxon>Salvator</taxon>
    </lineage>
</organism>
<evidence type="ECO:0000313" key="2">
    <source>
        <dbReference type="Proteomes" id="UP000694421"/>
    </source>
</evidence>
<evidence type="ECO:0000313" key="1">
    <source>
        <dbReference type="Ensembl" id="ENSSMRP00000024511.1"/>
    </source>
</evidence>
<accession>A0A8D0KL83</accession>
<dbReference type="GO" id="GO:0005737">
    <property type="term" value="C:cytoplasm"/>
    <property type="evidence" value="ECO:0007669"/>
    <property type="project" value="TreeGrafter"/>
</dbReference>
<dbReference type="AlphaFoldDB" id="A0A8D0KL83"/>
<dbReference type="PANTHER" id="PTHR12112:SF49">
    <property type="entry name" value="DHHA2 DOMAIN-CONTAINING PROTEIN"/>
    <property type="match status" value="1"/>
</dbReference>
<sequence>MEEFLQHTKTRLARSKHLDKVHVVLGKKSSDLDSLIAALAYAYYLEKVSPPNILCLPLLNIPRREFYFHTETRFILEELNIPESLHTFRDEIDLYQLNNEGKLSLTLLSSSALMSEDKSLESAVVRVINTEEQWDDGDPELAESSSFLVAKQLLQEAPELITQQLAHLLRGSILFLAMDPENITGEQKEVLSNLEEKFPELLPRKEIIAVLQEAQFHADELKIEEAMRKDLKEISDGEIKVAVSTVYMNLEVRRNQHEMGF</sequence>
<dbReference type="FunFam" id="3.90.1640.10:FF:000003">
    <property type="entry name" value="Prune homolog 2 with BCH domain"/>
    <property type="match status" value="1"/>
</dbReference>
<dbReference type="Ensembl" id="ENSSMRT00000028711.1">
    <property type="protein sequence ID" value="ENSSMRP00000024511.1"/>
    <property type="gene ID" value="ENSSMRG00000018985.1"/>
</dbReference>
<dbReference type="OMA" id="FNFYSET"/>
<dbReference type="GeneTree" id="ENSGT00940000154422"/>
<dbReference type="Proteomes" id="UP000694421">
    <property type="component" value="Unplaced"/>
</dbReference>
<dbReference type="SUPFAM" id="SSF64182">
    <property type="entry name" value="DHH phosphoesterases"/>
    <property type="match status" value="1"/>
</dbReference>
<keyword evidence="2" id="KW-1185">Reference proteome</keyword>
<name>A0A8D0KL83_SALMN</name>
<dbReference type="Gene3D" id="3.90.1640.10">
    <property type="entry name" value="inorganic pyrophosphatase (n-terminal core)"/>
    <property type="match status" value="1"/>
</dbReference>
<reference evidence="1" key="2">
    <citation type="submission" date="2025-09" db="UniProtKB">
        <authorList>
            <consortium name="Ensembl"/>
        </authorList>
    </citation>
    <scope>IDENTIFICATION</scope>
</reference>
<reference evidence="1" key="1">
    <citation type="submission" date="2025-08" db="UniProtKB">
        <authorList>
            <consortium name="Ensembl"/>
        </authorList>
    </citation>
    <scope>IDENTIFICATION</scope>
</reference>